<dbReference type="PANTHER" id="PTHR23268">
    <property type="entry name" value="T-CELL RECEPTOR BETA CHAIN"/>
    <property type="match status" value="1"/>
</dbReference>
<evidence type="ECO:0000256" key="2">
    <source>
        <dbReference type="ARBA" id="ARBA00022859"/>
    </source>
</evidence>
<dbReference type="Gene3D" id="2.60.40.10">
    <property type="entry name" value="Immunoglobulins"/>
    <property type="match status" value="1"/>
</dbReference>
<protein>
    <recommendedName>
        <fullName evidence="4">Ig-like domain-containing protein</fullName>
    </recommendedName>
</protein>
<keyword evidence="1 3" id="KW-0732">Signal</keyword>
<dbReference type="PROSITE" id="PS50835">
    <property type="entry name" value="IG_LIKE"/>
    <property type="match status" value="1"/>
</dbReference>
<dbReference type="Pfam" id="PF07686">
    <property type="entry name" value="V-set"/>
    <property type="match status" value="1"/>
</dbReference>
<feature type="chain" id="PRO_5040391205" description="Ig-like domain-containing protein" evidence="3">
    <location>
        <begin position="20"/>
        <end position="145"/>
    </location>
</feature>
<dbReference type="GO" id="GO:0002376">
    <property type="term" value="P:immune system process"/>
    <property type="evidence" value="ECO:0007669"/>
    <property type="project" value="UniProtKB-KW"/>
</dbReference>
<dbReference type="GO" id="GO:0005886">
    <property type="term" value="C:plasma membrane"/>
    <property type="evidence" value="ECO:0007669"/>
    <property type="project" value="TreeGrafter"/>
</dbReference>
<feature type="signal peptide" evidence="3">
    <location>
        <begin position="1"/>
        <end position="19"/>
    </location>
</feature>
<comment type="caution">
    <text evidence="5">The sequence shown here is derived from an EMBL/GenBank/DDBJ whole genome shotgun (WGS) entry which is preliminary data.</text>
</comment>
<feature type="domain" description="Ig-like" evidence="4">
    <location>
        <begin position="2"/>
        <end position="124"/>
    </location>
</feature>
<dbReference type="InterPro" id="IPR007110">
    <property type="entry name" value="Ig-like_dom"/>
</dbReference>
<proteinExistence type="predicted"/>
<dbReference type="InterPro" id="IPR013106">
    <property type="entry name" value="Ig_V-set"/>
</dbReference>
<dbReference type="Proteomes" id="UP001152622">
    <property type="component" value="Chromosome 16"/>
</dbReference>
<accession>A0A9Q1EKY5</accession>
<keyword evidence="6" id="KW-1185">Reference proteome</keyword>
<evidence type="ECO:0000259" key="4">
    <source>
        <dbReference type="PROSITE" id="PS50835"/>
    </source>
</evidence>
<dbReference type="InterPro" id="IPR013783">
    <property type="entry name" value="Ig-like_fold"/>
</dbReference>
<name>A0A9Q1EKY5_SYNKA</name>
<evidence type="ECO:0000313" key="6">
    <source>
        <dbReference type="Proteomes" id="UP001152622"/>
    </source>
</evidence>
<evidence type="ECO:0000313" key="5">
    <source>
        <dbReference type="EMBL" id="KAJ8340689.1"/>
    </source>
</evidence>
<organism evidence="5 6">
    <name type="scientific">Synaphobranchus kaupii</name>
    <name type="common">Kaup's arrowtooth eel</name>
    <dbReference type="NCBI Taxonomy" id="118154"/>
    <lineage>
        <taxon>Eukaryota</taxon>
        <taxon>Metazoa</taxon>
        <taxon>Chordata</taxon>
        <taxon>Craniata</taxon>
        <taxon>Vertebrata</taxon>
        <taxon>Euteleostomi</taxon>
        <taxon>Actinopterygii</taxon>
        <taxon>Neopterygii</taxon>
        <taxon>Teleostei</taxon>
        <taxon>Anguilliformes</taxon>
        <taxon>Synaphobranchidae</taxon>
        <taxon>Synaphobranchus</taxon>
    </lineage>
</organism>
<dbReference type="OrthoDB" id="9049585at2759"/>
<dbReference type="EMBL" id="JAINUF010000016">
    <property type="protein sequence ID" value="KAJ8340689.1"/>
    <property type="molecule type" value="Genomic_DNA"/>
</dbReference>
<dbReference type="AlphaFoldDB" id="A0A9Q1EKY5"/>
<gene>
    <name evidence="5" type="ORF">SKAU_G00353220</name>
</gene>
<keyword evidence="2" id="KW-0391">Immunity</keyword>
<dbReference type="InterPro" id="IPR050413">
    <property type="entry name" value="TCR_beta_variable"/>
</dbReference>
<evidence type="ECO:0000256" key="3">
    <source>
        <dbReference type="SAM" id="SignalP"/>
    </source>
</evidence>
<dbReference type="SUPFAM" id="SSF48726">
    <property type="entry name" value="Immunoglobulin"/>
    <property type="match status" value="1"/>
</dbReference>
<dbReference type="InterPro" id="IPR036179">
    <property type="entry name" value="Ig-like_dom_sf"/>
</dbReference>
<sequence>MPYLLTLLFITYSACSVQGFDVFQTPEEVFSLPGSEAVLSCSHSDLSASAMYWFQQRKGQEIKLMVYSVVGSNAQFEKDFKEERYTFERPDIKNGALKIKAVESVDTALYFCAASSTVTQAHICSCQKQPDSVCQFHFHPVEGSI</sequence>
<reference evidence="5" key="1">
    <citation type="journal article" date="2023" name="Science">
        <title>Genome structures resolve the early diversification of teleost fishes.</title>
        <authorList>
            <person name="Parey E."/>
            <person name="Louis A."/>
            <person name="Montfort J."/>
            <person name="Bouchez O."/>
            <person name="Roques C."/>
            <person name="Iampietro C."/>
            <person name="Lluch J."/>
            <person name="Castinel A."/>
            <person name="Donnadieu C."/>
            <person name="Desvignes T."/>
            <person name="Floi Bucao C."/>
            <person name="Jouanno E."/>
            <person name="Wen M."/>
            <person name="Mejri S."/>
            <person name="Dirks R."/>
            <person name="Jansen H."/>
            <person name="Henkel C."/>
            <person name="Chen W.J."/>
            <person name="Zahm M."/>
            <person name="Cabau C."/>
            <person name="Klopp C."/>
            <person name="Thompson A.W."/>
            <person name="Robinson-Rechavi M."/>
            <person name="Braasch I."/>
            <person name="Lecointre G."/>
            <person name="Bobe J."/>
            <person name="Postlethwait J.H."/>
            <person name="Berthelot C."/>
            <person name="Roest Crollius H."/>
            <person name="Guiguen Y."/>
        </authorList>
    </citation>
    <scope>NUCLEOTIDE SEQUENCE</scope>
    <source>
        <strain evidence="5">WJC10195</strain>
    </source>
</reference>
<dbReference type="GO" id="GO:0007166">
    <property type="term" value="P:cell surface receptor signaling pathway"/>
    <property type="evidence" value="ECO:0007669"/>
    <property type="project" value="TreeGrafter"/>
</dbReference>
<evidence type="ECO:0000256" key="1">
    <source>
        <dbReference type="ARBA" id="ARBA00022729"/>
    </source>
</evidence>
<dbReference type="SMART" id="SM00406">
    <property type="entry name" value="IGv"/>
    <property type="match status" value="1"/>
</dbReference>